<dbReference type="AlphaFoldDB" id="A0A177MWF4"/>
<name>A0A177MWF4_9GAMM</name>
<organism evidence="2 3">
    <name type="scientific">Methylomonas lenta</name>
    <dbReference type="NCBI Taxonomy" id="980561"/>
    <lineage>
        <taxon>Bacteria</taxon>
        <taxon>Pseudomonadati</taxon>
        <taxon>Pseudomonadota</taxon>
        <taxon>Gammaproteobacteria</taxon>
        <taxon>Methylococcales</taxon>
        <taxon>Methylococcaceae</taxon>
        <taxon>Methylomonas</taxon>
    </lineage>
</organism>
<dbReference type="InterPro" id="IPR014966">
    <property type="entry name" value="FRG-dom"/>
</dbReference>
<proteinExistence type="predicted"/>
<dbReference type="RefSeq" id="WP_066988318.1">
    <property type="nucleotide sequence ID" value="NZ_LUUI01000171.1"/>
</dbReference>
<dbReference type="EMBL" id="LUUI01000171">
    <property type="protein sequence ID" value="OAI09360.1"/>
    <property type="molecule type" value="Genomic_DNA"/>
</dbReference>
<dbReference type="OrthoDB" id="9816036at2"/>
<accession>A0A177MWF4</accession>
<dbReference type="Pfam" id="PF08867">
    <property type="entry name" value="FRG"/>
    <property type="match status" value="1"/>
</dbReference>
<protein>
    <recommendedName>
        <fullName evidence="1">FRG domain-containing protein</fullName>
    </recommendedName>
</protein>
<dbReference type="SMART" id="SM00901">
    <property type="entry name" value="FRG"/>
    <property type="match status" value="1"/>
</dbReference>
<reference evidence="2 3" key="1">
    <citation type="submission" date="2016-03" db="EMBL/GenBank/DDBJ databases">
        <authorList>
            <person name="Ploux O."/>
        </authorList>
    </citation>
    <scope>NUCLEOTIDE SEQUENCE [LARGE SCALE GENOMIC DNA]</scope>
    <source>
        <strain evidence="2 3">R-45370</strain>
    </source>
</reference>
<feature type="domain" description="FRG" evidence="1">
    <location>
        <begin position="28"/>
        <end position="131"/>
    </location>
</feature>
<dbReference type="Proteomes" id="UP000078476">
    <property type="component" value="Unassembled WGS sequence"/>
</dbReference>
<evidence type="ECO:0000313" key="2">
    <source>
        <dbReference type="EMBL" id="OAI09360.1"/>
    </source>
</evidence>
<evidence type="ECO:0000313" key="3">
    <source>
        <dbReference type="Proteomes" id="UP000078476"/>
    </source>
</evidence>
<gene>
    <name evidence="2" type="ORF">A1359_02250</name>
</gene>
<comment type="caution">
    <text evidence="2">The sequence shown here is derived from an EMBL/GenBank/DDBJ whole genome shotgun (WGS) entry which is preliminary data.</text>
</comment>
<keyword evidence="3" id="KW-1185">Reference proteome</keyword>
<evidence type="ECO:0000259" key="1">
    <source>
        <dbReference type="SMART" id="SM00901"/>
    </source>
</evidence>
<sequence>MEKIDEIPSQTIESISSFLESIAERYIGNENILFRGQLDHEWDLTPKIGRLKLRYRHCSSLLSTEQKLFSDFERLAASQLRSRQLQSKWDTLALGQHHGLPTRLLDWSSNPLVALWFAIERPAESDAAVVWAYGASESDFVNDTDDPFQLPKTMIFRPQHLDERIIAQSGWFSVHNYSEETKQLSTFEKINGQNIRLHKFLIPKEKFAPIREELARCGVTRASLFPDLSGLCQHLTWKYEFFPDEDEYDLCSSIL</sequence>
<dbReference type="STRING" id="980561.A1359_02250"/>